<comment type="caution">
    <text evidence="1">The sequence shown here is derived from an EMBL/GenBank/DDBJ whole genome shotgun (WGS) entry which is preliminary data.</text>
</comment>
<accession>A0AAD5YSZ8</accession>
<evidence type="ECO:0000313" key="1">
    <source>
        <dbReference type="EMBL" id="KAJ3566085.1"/>
    </source>
</evidence>
<dbReference type="AlphaFoldDB" id="A0AAD5YSZ8"/>
<evidence type="ECO:0000313" key="2">
    <source>
        <dbReference type="Proteomes" id="UP001213000"/>
    </source>
</evidence>
<dbReference type="InterPro" id="IPR025332">
    <property type="entry name" value="DUF4238"/>
</dbReference>
<gene>
    <name evidence="1" type="ORF">NP233_g7223</name>
</gene>
<sequence length="575" mass="65902">MAPKPQAKPTKTRSQYQHYIPRFILRKFLEIQGPPKTAKQRSKDYRKAKKKGIETELLNVYDLSTKTLRTLSISKSFGEFNLYTDLANTINIQHVEGKLSLLENQASDVITAIHIASNQGAFTLSRRQLEVLRKFMYVMHYRKPNIQESYFGENREEALEDWIKQYMQTHNIKSREEMWLHGLAYILDTPHAQIVAKGEEIVAQYGQPRIMQMMMTKVDPKLENWFAVDYQSLANSHFFGVWEAATGCEFILANNCFGLWEGLMNGVPGLHRIFIISPRLVLILRSVLLREEVEGIASTFNHSSLLDIKTSSPTTTLHRGTVIDTHEALQRYRLTAAAQEDTFGYKITKLTAAQTREINEVILLNVPRDGGLVFLSKEHALKAVRCHIASPDPVVQFERPREKFSPLLRALESHLAQGGEKVEECDADFRLRVVLEILRRRLDRFPSEWDASYWCYKAMTADPDQSHPLVLDMRIRLTQVKAVFSIAPGGISRRNPTAQLSNHLNEEDSNCVLGRISTVLLKLMNYERTRIRTDAAFVKESVMVGLIEWMAKEKPDAIEVLVGPETYRRLTSRAN</sequence>
<evidence type="ECO:0008006" key="3">
    <source>
        <dbReference type="Google" id="ProtNLM"/>
    </source>
</evidence>
<protein>
    <recommendedName>
        <fullName evidence="3">DUF4238 domain-containing protein</fullName>
    </recommendedName>
</protein>
<name>A0AAD5YSZ8_9AGAR</name>
<organism evidence="1 2">
    <name type="scientific">Leucocoprinus birnbaumii</name>
    <dbReference type="NCBI Taxonomy" id="56174"/>
    <lineage>
        <taxon>Eukaryota</taxon>
        <taxon>Fungi</taxon>
        <taxon>Dikarya</taxon>
        <taxon>Basidiomycota</taxon>
        <taxon>Agaricomycotina</taxon>
        <taxon>Agaricomycetes</taxon>
        <taxon>Agaricomycetidae</taxon>
        <taxon>Agaricales</taxon>
        <taxon>Agaricineae</taxon>
        <taxon>Agaricaceae</taxon>
        <taxon>Leucocoprinus</taxon>
    </lineage>
</organism>
<reference evidence="1" key="1">
    <citation type="submission" date="2022-07" db="EMBL/GenBank/DDBJ databases">
        <title>Genome Sequence of Leucocoprinus birnbaumii.</title>
        <authorList>
            <person name="Buettner E."/>
        </authorList>
    </citation>
    <scope>NUCLEOTIDE SEQUENCE</scope>
    <source>
        <strain evidence="1">VT141</strain>
    </source>
</reference>
<proteinExistence type="predicted"/>
<dbReference type="Pfam" id="PF14022">
    <property type="entry name" value="DUF4238"/>
    <property type="match status" value="1"/>
</dbReference>
<dbReference type="Proteomes" id="UP001213000">
    <property type="component" value="Unassembled WGS sequence"/>
</dbReference>
<dbReference type="EMBL" id="JANIEX010000514">
    <property type="protein sequence ID" value="KAJ3566085.1"/>
    <property type="molecule type" value="Genomic_DNA"/>
</dbReference>
<keyword evidence="2" id="KW-1185">Reference proteome</keyword>